<feature type="region of interest" description="Disordered" evidence="14">
    <location>
        <begin position="251"/>
        <end position="282"/>
    </location>
</feature>
<dbReference type="GO" id="GO:0009688">
    <property type="term" value="P:abscisic acid biosynthetic process"/>
    <property type="evidence" value="ECO:0007669"/>
    <property type="project" value="UniProtKB-KW"/>
</dbReference>
<accession>A0AAQ3U6L8</accession>
<dbReference type="Gene3D" id="3.50.50.60">
    <property type="entry name" value="FAD/NAD(P)-binding domain"/>
    <property type="match status" value="2"/>
</dbReference>
<dbReference type="GO" id="GO:0071949">
    <property type="term" value="F:FAD binding"/>
    <property type="evidence" value="ECO:0007669"/>
    <property type="project" value="InterPro"/>
</dbReference>
<evidence type="ECO:0000259" key="15">
    <source>
        <dbReference type="PROSITE" id="PS50006"/>
    </source>
</evidence>
<evidence type="ECO:0000256" key="14">
    <source>
        <dbReference type="SAM" id="MobiDB-lite"/>
    </source>
</evidence>
<dbReference type="PANTHER" id="PTHR46496">
    <property type="match status" value="1"/>
</dbReference>
<dbReference type="Pfam" id="PF00498">
    <property type="entry name" value="FHA"/>
    <property type="match status" value="1"/>
</dbReference>
<keyword evidence="10" id="KW-0274">FAD</keyword>
<dbReference type="InterPro" id="IPR008984">
    <property type="entry name" value="SMAD_FHA_dom_sf"/>
</dbReference>
<evidence type="ECO:0000313" key="17">
    <source>
        <dbReference type="Proteomes" id="UP001341281"/>
    </source>
</evidence>
<feature type="compositionally biased region" description="Low complexity" evidence="14">
    <location>
        <begin position="206"/>
        <end position="217"/>
    </location>
</feature>
<gene>
    <name evidence="16" type="ORF">U9M48_032713</name>
</gene>
<evidence type="ECO:0000256" key="4">
    <source>
        <dbReference type="ARBA" id="ARBA00005134"/>
    </source>
</evidence>
<sequence>MALLSATTPTKAHLSPALFLCHDEPHPQWLAAGASKRQQQRAPRGARLVAASATAPAPGPDAAVAAAAPAEGEEALGHRKRRPRVLVAGGGIGGLVFALAARRKGYEVTVFERDLSAVRGEGQYRGPIQIQSNALAALEAIDMAVAEEVMRAGCVTGDRINGLVDGISGSWYVRVLRILSTACYCSSSTTVSRAAAPPSPSEESFHSTTMTSTTPASPKAISLPTSAPASRAAISLPSAGPAVSRRARTLRTLALPPPPLPPSARRRRSPRRGLFPPPPSPSGRAGLVAAAAMPAPAKAKAKARVLVAGGGIGGLVFALAAKRKGFEVLVLERDMSAVRGEGRYRGPIQLQSNALAVLEAVDAAAADEVMDAGCVTGDRVNGIVDGVSGSWYIKFDTFTPAAERGLPVTRVISRMTLQQTLARAVGDDAILNESHVVDFEDDGSKVTAILEDGRRFEGDLLVGADGIWSKVRKTLFGHSDATYSGYTCYTGIADFVPPDIDTVGYRVFLGHKQYFVSSDVGAGKMQWYAFHKEEAGGTDPENGKKERLLEIFNGWCDNVIDLINATEEEAILRRDIYDRPPTLNWGKGRVTLLGDSVHAMQPNLGQGGCMAIEDGYQLAVELENAWQESVKTGTPMDIVSSLKRYENERRLRVAIIHGLARMAAIMATTYRPYLGVGLGPLSFLTKLRIPHPGRVGGRFFIKYGMPAMLSWVLGGNSSKLKGRPLSCRLSDKANDQLYQWFEDDDALEQAMGGEWYLFPTDEGNNNSLQPIRLIRDEQRSLSVGSRSDPSDSGCSLSLSFPQVSERHATITCKNKAFYLTDLGSEHGTWITDNEGRRYRVPPNFPVRFHPADIIEFGSDKKAMFRVKVLNTLPYESARGGKQQQQQVLQAA</sequence>
<evidence type="ECO:0000313" key="16">
    <source>
        <dbReference type="EMBL" id="WVZ85849.1"/>
    </source>
</evidence>
<evidence type="ECO:0000256" key="11">
    <source>
        <dbReference type="ARBA" id="ARBA00022865"/>
    </source>
</evidence>
<feature type="region of interest" description="Disordered" evidence="14">
    <location>
        <begin position="191"/>
        <end position="224"/>
    </location>
</feature>
<feature type="compositionally biased region" description="Low complexity" evidence="14">
    <location>
        <begin position="50"/>
        <end position="70"/>
    </location>
</feature>
<dbReference type="PRINTS" id="PR00420">
    <property type="entry name" value="RNGMNOXGNASE"/>
</dbReference>
<evidence type="ECO:0000256" key="6">
    <source>
        <dbReference type="ARBA" id="ARBA00015103"/>
    </source>
</evidence>
<comment type="cofactor">
    <cofactor evidence="1">
        <name>FAD</name>
        <dbReference type="ChEBI" id="CHEBI:57692"/>
    </cofactor>
</comment>
<dbReference type="InterPro" id="IPR000253">
    <property type="entry name" value="FHA_dom"/>
</dbReference>
<evidence type="ECO:0000256" key="13">
    <source>
        <dbReference type="ARBA" id="ARBA00023002"/>
    </source>
</evidence>
<keyword evidence="11" id="KW-0937">Abscisic acid biosynthesis</keyword>
<dbReference type="Proteomes" id="UP001341281">
    <property type="component" value="Chromosome 07"/>
</dbReference>
<name>A0AAQ3U6L8_PASNO</name>
<dbReference type="PANTHER" id="PTHR46496:SF1">
    <property type="entry name" value="ZEAXANTHIN EPOXIDASE, CHLOROPLASTIC"/>
    <property type="match status" value="1"/>
</dbReference>
<dbReference type="EC" id="1.14.15.21" evidence="5"/>
<protein>
    <recommendedName>
        <fullName evidence="6">Zeaxanthin epoxidase, chloroplastic</fullName>
        <ecNumber evidence="5">1.14.15.21</ecNumber>
    </recommendedName>
</protein>
<dbReference type="SMART" id="SM00240">
    <property type="entry name" value="FHA"/>
    <property type="match status" value="1"/>
</dbReference>
<dbReference type="Gene3D" id="2.60.200.20">
    <property type="match status" value="1"/>
</dbReference>
<dbReference type="SUPFAM" id="SSF51905">
    <property type="entry name" value="FAD/NAD(P)-binding domain"/>
    <property type="match status" value="2"/>
</dbReference>
<feature type="region of interest" description="Disordered" evidence="14">
    <location>
        <begin position="35"/>
        <end position="79"/>
    </location>
</feature>
<evidence type="ECO:0000256" key="2">
    <source>
        <dbReference type="ARBA" id="ARBA00004229"/>
    </source>
</evidence>
<evidence type="ECO:0000256" key="12">
    <source>
        <dbReference type="ARBA" id="ARBA00022946"/>
    </source>
</evidence>
<dbReference type="PROSITE" id="PS50006">
    <property type="entry name" value="FHA_DOMAIN"/>
    <property type="match status" value="1"/>
</dbReference>
<keyword evidence="7" id="KW-0150">Chloroplast</keyword>
<comment type="pathway">
    <text evidence="3">Hormone biosynthesis.</text>
</comment>
<evidence type="ECO:0000256" key="8">
    <source>
        <dbReference type="ARBA" id="ARBA00022630"/>
    </source>
</evidence>
<evidence type="ECO:0000256" key="3">
    <source>
        <dbReference type="ARBA" id="ARBA00004972"/>
    </source>
</evidence>
<dbReference type="GO" id="GO:0009507">
    <property type="term" value="C:chloroplast"/>
    <property type="evidence" value="ECO:0007669"/>
    <property type="project" value="UniProtKB-SubCell"/>
</dbReference>
<keyword evidence="9" id="KW-0934">Plastid</keyword>
<dbReference type="InterPro" id="IPR036188">
    <property type="entry name" value="FAD/NAD-bd_sf"/>
</dbReference>
<organism evidence="16 17">
    <name type="scientific">Paspalum notatum var. saurae</name>
    <dbReference type="NCBI Taxonomy" id="547442"/>
    <lineage>
        <taxon>Eukaryota</taxon>
        <taxon>Viridiplantae</taxon>
        <taxon>Streptophyta</taxon>
        <taxon>Embryophyta</taxon>
        <taxon>Tracheophyta</taxon>
        <taxon>Spermatophyta</taxon>
        <taxon>Magnoliopsida</taxon>
        <taxon>Liliopsida</taxon>
        <taxon>Poales</taxon>
        <taxon>Poaceae</taxon>
        <taxon>PACMAD clade</taxon>
        <taxon>Panicoideae</taxon>
        <taxon>Andropogonodae</taxon>
        <taxon>Paspaleae</taxon>
        <taxon>Paspalinae</taxon>
        <taxon>Paspalum</taxon>
    </lineage>
</organism>
<feature type="domain" description="FHA" evidence="15">
    <location>
        <begin position="781"/>
        <end position="835"/>
    </location>
</feature>
<comment type="subcellular location">
    <subcellularLocation>
        <location evidence="2">Plastid</location>
        <location evidence="2">Chloroplast</location>
    </subcellularLocation>
</comment>
<dbReference type="Pfam" id="PF13450">
    <property type="entry name" value="NAD_binding_8"/>
    <property type="match status" value="1"/>
</dbReference>
<evidence type="ECO:0000256" key="5">
    <source>
        <dbReference type="ARBA" id="ARBA00012097"/>
    </source>
</evidence>
<comment type="pathway">
    <text evidence="4">Plant hormone biosynthesis; abscisate biosynthesis.</text>
</comment>
<reference evidence="16 17" key="1">
    <citation type="submission" date="2024-02" db="EMBL/GenBank/DDBJ databases">
        <title>High-quality chromosome-scale genome assembly of Pensacola bahiagrass (Paspalum notatum Flugge var. saurae).</title>
        <authorList>
            <person name="Vega J.M."/>
            <person name="Podio M."/>
            <person name="Orjuela J."/>
            <person name="Siena L.A."/>
            <person name="Pessino S.C."/>
            <person name="Combes M.C."/>
            <person name="Mariac C."/>
            <person name="Albertini E."/>
            <person name="Pupilli F."/>
            <person name="Ortiz J.P.A."/>
            <person name="Leblanc O."/>
        </authorList>
    </citation>
    <scope>NUCLEOTIDE SEQUENCE [LARGE SCALE GENOMIC DNA]</scope>
    <source>
        <strain evidence="16">R1</strain>
        <tissue evidence="16">Leaf</tissue>
    </source>
</reference>
<dbReference type="SUPFAM" id="SSF49879">
    <property type="entry name" value="SMAD/FHA domain"/>
    <property type="match status" value="1"/>
</dbReference>
<evidence type="ECO:0000256" key="10">
    <source>
        <dbReference type="ARBA" id="ARBA00022827"/>
    </source>
</evidence>
<keyword evidence="12" id="KW-0809">Transit peptide</keyword>
<evidence type="ECO:0000256" key="9">
    <source>
        <dbReference type="ARBA" id="ARBA00022640"/>
    </source>
</evidence>
<keyword evidence="13" id="KW-0560">Oxidoreductase</keyword>
<dbReference type="FunFam" id="2.60.200.20:FF:000048">
    <property type="entry name" value="Zeaxanthin epoxidase, chloroplastic"/>
    <property type="match status" value="1"/>
</dbReference>
<dbReference type="Pfam" id="PF01494">
    <property type="entry name" value="FAD_binding_3"/>
    <property type="match status" value="1"/>
</dbReference>
<dbReference type="EMBL" id="CP144751">
    <property type="protein sequence ID" value="WVZ85849.1"/>
    <property type="molecule type" value="Genomic_DNA"/>
</dbReference>
<dbReference type="GO" id="GO:0052662">
    <property type="term" value="F:zeaxanthin epoxidase activity"/>
    <property type="evidence" value="ECO:0007669"/>
    <property type="project" value="UniProtKB-EC"/>
</dbReference>
<keyword evidence="17" id="KW-1185">Reference proteome</keyword>
<proteinExistence type="predicted"/>
<evidence type="ECO:0000256" key="1">
    <source>
        <dbReference type="ARBA" id="ARBA00001974"/>
    </source>
</evidence>
<dbReference type="InterPro" id="IPR002938">
    <property type="entry name" value="FAD-bd"/>
</dbReference>
<dbReference type="AlphaFoldDB" id="A0AAQ3U6L8"/>
<dbReference type="CDD" id="cd22702">
    <property type="entry name" value="FHA_ZEP-like"/>
    <property type="match status" value="1"/>
</dbReference>
<evidence type="ECO:0000256" key="7">
    <source>
        <dbReference type="ARBA" id="ARBA00022528"/>
    </source>
</evidence>
<keyword evidence="8" id="KW-0285">Flavoprotein</keyword>